<name>A0A4T0FW31_9BASI</name>
<protein>
    <recommendedName>
        <fullName evidence="3">Gamma-glutamyltransferase</fullName>
    </recommendedName>
</protein>
<dbReference type="OrthoDB" id="2015213at2759"/>
<dbReference type="InterPro" id="IPR043138">
    <property type="entry name" value="GGT_lsub"/>
</dbReference>
<evidence type="ECO:0000313" key="1">
    <source>
        <dbReference type="EMBL" id="TIA92385.1"/>
    </source>
</evidence>
<dbReference type="Proteomes" id="UP000310189">
    <property type="component" value="Unassembled WGS sequence"/>
</dbReference>
<dbReference type="InterPro" id="IPR043137">
    <property type="entry name" value="GGT_ssub_C"/>
</dbReference>
<proteinExistence type="predicted"/>
<evidence type="ECO:0008006" key="3">
    <source>
        <dbReference type="Google" id="ProtNLM"/>
    </source>
</evidence>
<dbReference type="SUPFAM" id="SSF56235">
    <property type="entry name" value="N-terminal nucleophile aminohydrolases (Ntn hydrolases)"/>
    <property type="match status" value="1"/>
</dbReference>
<dbReference type="InterPro" id="IPR029055">
    <property type="entry name" value="Ntn_hydrolases_N"/>
</dbReference>
<dbReference type="InterPro" id="IPR052896">
    <property type="entry name" value="GGT-like_enzyme"/>
</dbReference>
<dbReference type="Gene3D" id="3.60.20.40">
    <property type="match status" value="1"/>
</dbReference>
<dbReference type="PRINTS" id="PR01210">
    <property type="entry name" value="GGTRANSPTASE"/>
</dbReference>
<keyword evidence="2" id="KW-1185">Reference proteome</keyword>
<dbReference type="PANTHER" id="PTHR43881">
    <property type="entry name" value="GAMMA-GLUTAMYLTRANSPEPTIDASE (AFU_ORTHOLOGUE AFUA_4G13580)"/>
    <property type="match status" value="1"/>
</dbReference>
<gene>
    <name evidence="1" type="ORF">E3P99_00685</name>
</gene>
<dbReference type="Pfam" id="PF01019">
    <property type="entry name" value="G_glu_transpept"/>
    <property type="match status" value="1"/>
</dbReference>
<dbReference type="AlphaFoldDB" id="A0A4T0FW31"/>
<evidence type="ECO:0000313" key="2">
    <source>
        <dbReference type="Proteomes" id="UP000310189"/>
    </source>
</evidence>
<accession>A0A4T0FW31</accession>
<dbReference type="Gene3D" id="1.10.246.130">
    <property type="match status" value="1"/>
</dbReference>
<reference evidence="1 2" key="1">
    <citation type="submission" date="2019-03" db="EMBL/GenBank/DDBJ databases">
        <title>Sequencing 23 genomes of Wallemia ichthyophaga.</title>
        <authorList>
            <person name="Gostincar C."/>
        </authorList>
    </citation>
    <scope>NUCLEOTIDE SEQUENCE [LARGE SCALE GENOMIC DNA]</scope>
    <source>
        <strain evidence="1 2">EXF-5753</strain>
    </source>
</reference>
<organism evidence="1 2">
    <name type="scientific">Wallemia hederae</name>
    <dbReference type="NCBI Taxonomy" id="1540922"/>
    <lineage>
        <taxon>Eukaryota</taxon>
        <taxon>Fungi</taxon>
        <taxon>Dikarya</taxon>
        <taxon>Basidiomycota</taxon>
        <taxon>Wallemiomycotina</taxon>
        <taxon>Wallemiomycetes</taxon>
        <taxon>Wallemiales</taxon>
        <taxon>Wallemiaceae</taxon>
        <taxon>Wallemia</taxon>
    </lineage>
</organism>
<dbReference type="PANTHER" id="PTHR43881:SF1">
    <property type="entry name" value="GAMMA-GLUTAMYLTRANSPEPTIDASE (AFU_ORTHOLOGUE AFUA_4G13580)"/>
    <property type="match status" value="1"/>
</dbReference>
<sequence length="578" mass="62632">MLFHAEANDRFMRHASRRSVVHSSRGVVTSSQPLASSAGVKVLDAGGNAMDAAVATAAALNVTEPCSTGIGGDCFVLYYSAKDGRVHGLNASGRSPKALTRELVLETVNGDSIPHSSIHSVTIPGAAAGWCDAVAAFGNLQMSQILAPAIRLAENGFPVHHVAATQWQRSEVLLKNASANADEMFLNGRAPREGEIMFMPHLAQTFRELGDSGKDAFYKGRIAQEIVALVQRKGGVMTMEDLAQHSSEFVEPLTYTYANEYVVHECPPNGQGITALIALGILESCERQGLLSQPLLELPHNGTEYLHYVIESLRLAFAETRHHVCDPTTTSFNYKTLLTPEYLDARARLIQPKRTTDVKHSSPEHSSDTVYFTVADEHGNVASFINSNYAGFGTGAIPRKCGFTLQNRGTGFSLDETHPNVVAGGKRPFHTIIPAICTRVSTNDVFMSWSVMGGYNQPQGQLQTFLNVLRGFSAQEAVDASRLCIGATRPTQTPMIAKQSHLQSDTTSASEINTEVNIEEGVDDHVIRELQDMGHCVTVVRNMQRQVCGRGQIIVKTNPRVWSAGSDMRADGCAIAQV</sequence>
<comment type="caution">
    <text evidence="1">The sequence shown here is derived from an EMBL/GenBank/DDBJ whole genome shotgun (WGS) entry which is preliminary data.</text>
</comment>
<dbReference type="EMBL" id="SPNW01000007">
    <property type="protein sequence ID" value="TIA92385.1"/>
    <property type="molecule type" value="Genomic_DNA"/>
</dbReference>